<feature type="compositionally biased region" description="Low complexity" evidence="1">
    <location>
        <begin position="609"/>
        <end position="627"/>
    </location>
</feature>
<feature type="region of interest" description="Disordered" evidence="1">
    <location>
        <begin position="602"/>
        <end position="627"/>
    </location>
</feature>
<name>A0A1M7SPM1_9RHOB</name>
<keyword evidence="3" id="KW-1185">Reference proteome</keyword>
<dbReference type="GO" id="GO:0016740">
    <property type="term" value="F:transferase activity"/>
    <property type="evidence" value="ECO:0007669"/>
    <property type="project" value="UniProtKB-KW"/>
</dbReference>
<evidence type="ECO:0000313" key="2">
    <source>
        <dbReference type="EMBL" id="SHN60451.1"/>
    </source>
</evidence>
<dbReference type="AlphaFoldDB" id="A0A1M7SPM1"/>
<accession>A0A1M7SPM1</accession>
<dbReference type="Proteomes" id="UP000184066">
    <property type="component" value="Unassembled WGS sequence"/>
</dbReference>
<gene>
    <name evidence="2" type="ORF">SAMN05216200_10373</name>
</gene>
<dbReference type="Gene3D" id="3.90.550.60">
    <property type="match status" value="1"/>
</dbReference>
<organism evidence="2 3">
    <name type="scientific">Oceanicella actignis</name>
    <dbReference type="NCBI Taxonomy" id="1189325"/>
    <lineage>
        <taxon>Bacteria</taxon>
        <taxon>Pseudomonadati</taxon>
        <taxon>Pseudomonadota</taxon>
        <taxon>Alphaproteobacteria</taxon>
        <taxon>Rhodobacterales</taxon>
        <taxon>Paracoccaceae</taxon>
        <taxon>Oceanicella</taxon>
    </lineage>
</organism>
<sequence>MLHRPVPSAPDPEAMPQLVAHRLIAPDPLVNTEHELFCRHDGGGGYDTERGVFFVGAGGRLSFDAYFNVFDAAAHDLGPEDAVETRIEGRGRCVATLVMARPGRSWETLARTRLDLAPDRPATVALPPLRDPGLAFWRFEAIDDLSISQIAFAVRSPRLRDVRVQAVITTFKRDEAVQATCRRLGAYMARNPDVAERFRLMVVDNGGDTHALPMAGARLVRNRNLGGAGGFTRGLLEARAEGWATHVLFMDDDAEFFPESLRRTIAVLSLARSPDTAVSGAMIPANHRWKMWENGAVFDRLCRPLDHGLDLRRFDQVLTASRPRPALVNRYGAWWYFCFPIDHVRTMPFPFFVRGDDIHFSLANRFRIRSVSGIASHQEDFTTKRSPLTLYLDTRNHVVQHLTHPTLSDSLIAILEPVWHFFRRANDSYHYATARAVVMAVEDLLRGPAMWDEDPDMARTRARIGALGEDEKVRPDFPYDPARMTPIRRGRYGGPLWSAARFLTGNGHLLPRFLFHRLSAVFPLEDRGGPADAFVRPSMVMIDPATGAGYEVRFDRRRWLANELRFARALARLVMAAPQLRRAYAQDGAGLTSEQAWRRRLGLEAPASADRPAQPAQSDAAPAQSSA</sequence>
<dbReference type="STRING" id="1189325.SAMN04488119_10172"/>
<dbReference type="EMBL" id="FRDL01000003">
    <property type="protein sequence ID" value="SHN60451.1"/>
    <property type="molecule type" value="Genomic_DNA"/>
</dbReference>
<reference evidence="2 3" key="1">
    <citation type="submission" date="2016-12" db="EMBL/GenBank/DDBJ databases">
        <authorList>
            <person name="Song W.-J."/>
            <person name="Kurnit D.M."/>
        </authorList>
    </citation>
    <scope>NUCLEOTIDE SEQUENCE [LARGE SCALE GENOMIC DNA]</scope>
    <source>
        <strain evidence="2 3">CGMCC 1.10808</strain>
    </source>
</reference>
<dbReference type="SUPFAM" id="SSF53448">
    <property type="entry name" value="Nucleotide-diphospho-sugar transferases"/>
    <property type="match status" value="1"/>
</dbReference>
<proteinExistence type="predicted"/>
<dbReference type="InterPro" id="IPR029044">
    <property type="entry name" value="Nucleotide-diphossugar_trans"/>
</dbReference>
<protein>
    <submittedName>
        <fullName evidence="2">Glycosyltransferase, GT2 family</fullName>
    </submittedName>
</protein>
<dbReference type="OrthoDB" id="5148555at2"/>
<keyword evidence="2" id="KW-0808">Transferase</keyword>
<dbReference type="RefSeq" id="WP_083581194.1">
    <property type="nucleotide sequence ID" value="NZ_FOHL01000001.1"/>
</dbReference>
<evidence type="ECO:0000256" key="1">
    <source>
        <dbReference type="SAM" id="MobiDB-lite"/>
    </source>
</evidence>
<evidence type="ECO:0000313" key="3">
    <source>
        <dbReference type="Proteomes" id="UP000184066"/>
    </source>
</evidence>